<dbReference type="PROSITE" id="PS50238">
    <property type="entry name" value="RHOGAP"/>
    <property type="match status" value="1"/>
</dbReference>
<dbReference type="InterPro" id="IPR050729">
    <property type="entry name" value="Rho-GAP"/>
</dbReference>
<dbReference type="OrthoDB" id="79452at2759"/>
<protein>
    <recommendedName>
        <fullName evidence="3">Rho-GAP domain-containing protein</fullName>
    </recommendedName>
</protein>
<dbReference type="STRING" id="37653.A0A0L8GCL8"/>
<dbReference type="PANTHER" id="PTHR23176:SF129">
    <property type="entry name" value="RHO GTPASE ACTIVATING PROTEIN AT 16F, ISOFORM E-RELATED"/>
    <property type="match status" value="1"/>
</dbReference>
<proteinExistence type="predicted"/>
<dbReference type="EMBL" id="KQ422493">
    <property type="protein sequence ID" value="KOF74777.1"/>
    <property type="molecule type" value="Genomic_DNA"/>
</dbReference>
<feature type="region of interest" description="Disordered" evidence="2">
    <location>
        <begin position="1"/>
        <end position="58"/>
    </location>
</feature>
<dbReference type="GO" id="GO:0005096">
    <property type="term" value="F:GTPase activator activity"/>
    <property type="evidence" value="ECO:0007669"/>
    <property type="project" value="UniProtKB-KW"/>
</dbReference>
<dbReference type="SMART" id="SM00324">
    <property type="entry name" value="RhoGAP"/>
    <property type="match status" value="1"/>
</dbReference>
<feature type="compositionally biased region" description="Basic residues" evidence="2">
    <location>
        <begin position="42"/>
        <end position="53"/>
    </location>
</feature>
<dbReference type="SUPFAM" id="SSF48350">
    <property type="entry name" value="GTPase activation domain, GAP"/>
    <property type="match status" value="1"/>
</dbReference>
<dbReference type="Pfam" id="PF00620">
    <property type="entry name" value="RhoGAP"/>
    <property type="match status" value="1"/>
</dbReference>
<organism evidence="4">
    <name type="scientific">Octopus bimaculoides</name>
    <name type="common">California two-spotted octopus</name>
    <dbReference type="NCBI Taxonomy" id="37653"/>
    <lineage>
        <taxon>Eukaryota</taxon>
        <taxon>Metazoa</taxon>
        <taxon>Spiralia</taxon>
        <taxon>Lophotrochozoa</taxon>
        <taxon>Mollusca</taxon>
        <taxon>Cephalopoda</taxon>
        <taxon>Coleoidea</taxon>
        <taxon>Octopodiformes</taxon>
        <taxon>Octopoda</taxon>
        <taxon>Incirrata</taxon>
        <taxon>Octopodidae</taxon>
        <taxon>Octopus</taxon>
    </lineage>
</organism>
<dbReference type="Gene3D" id="1.10.555.10">
    <property type="entry name" value="Rho GTPase activation protein"/>
    <property type="match status" value="1"/>
</dbReference>
<dbReference type="PANTHER" id="PTHR23176">
    <property type="entry name" value="RHO/RAC/CDC GTPASE-ACTIVATING PROTEIN"/>
    <property type="match status" value="1"/>
</dbReference>
<accession>A0A0L8GCL8</accession>
<feature type="compositionally biased region" description="Polar residues" evidence="2">
    <location>
        <begin position="20"/>
        <end position="29"/>
    </location>
</feature>
<dbReference type="GO" id="GO:0007165">
    <property type="term" value="P:signal transduction"/>
    <property type="evidence" value="ECO:0007669"/>
    <property type="project" value="InterPro"/>
</dbReference>
<dbReference type="InterPro" id="IPR008936">
    <property type="entry name" value="Rho_GTPase_activation_prot"/>
</dbReference>
<feature type="compositionally biased region" description="Low complexity" evidence="2">
    <location>
        <begin position="1"/>
        <end position="19"/>
    </location>
</feature>
<name>A0A0L8GCL8_OCTBM</name>
<feature type="non-terminal residue" evidence="4">
    <location>
        <position position="1"/>
    </location>
</feature>
<evidence type="ECO:0000313" key="4">
    <source>
        <dbReference type="EMBL" id="KOF74777.1"/>
    </source>
</evidence>
<feature type="domain" description="Rho-GAP" evidence="3">
    <location>
        <begin position="93"/>
        <end position="287"/>
    </location>
</feature>
<dbReference type="GO" id="GO:0005737">
    <property type="term" value="C:cytoplasm"/>
    <property type="evidence" value="ECO:0007669"/>
    <property type="project" value="TreeGrafter"/>
</dbReference>
<keyword evidence="1" id="KW-0343">GTPase activation</keyword>
<gene>
    <name evidence="4" type="ORF">OCBIM_22035661mg</name>
</gene>
<reference evidence="4" key="1">
    <citation type="submission" date="2015-07" db="EMBL/GenBank/DDBJ databases">
        <title>MeaNS - Measles Nucleotide Surveillance Program.</title>
        <authorList>
            <person name="Tran T."/>
            <person name="Druce J."/>
        </authorList>
    </citation>
    <scope>NUCLEOTIDE SEQUENCE</scope>
    <source>
        <strain evidence="4">UCB-OBI-ISO-001</strain>
        <tissue evidence="4">Gonad</tissue>
    </source>
</reference>
<evidence type="ECO:0000256" key="1">
    <source>
        <dbReference type="ARBA" id="ARBA00022468"/>
    </source>
</evidence>
<dbReference type="AlphaFoldDB" id="A0A0L8GCL8"/>
<evidence type="ECO:0000256" key="2">
    <source>
        <dbReference type="SAM" id="MobiDB-lite"/>
    </source>
</evidence>
<dbReference type="InterPro" id="IPR000198">
    <property type="entry name" value="RhoGAP_dom"/>
</dbReference>
<dbReference type="FunFam" id="1.10.555.10:FF:000071">
    <property type="entry name" value="Rho GTPase activating protein 27"/>
    <property type="match status" value="1"/>
</dbReference>
<sequence>PTQEDSWSQSSSTNQQQHSPDASQKSPKGTSKETKLLFPSRMKGRALSTRRQKGKDDEKMTIREKLTNLLTGRPTMESLEAKGILKTDTTFGALLKDICNRDNSAVPNFVKLCIKSIENRGLKQDGLYRVSGNLAEIQKLRLSVDNINANSRFNLDDECWDIHTLTGALKLFFRELKEPLIPFNKFDKLMEIVKAESATKREENLRKYKEIIHSFPKCHFETLKMLLQHLLRVIKLSEHNRMLTQNVAIVFGPTLMWPERELHNLAISITYQSQIVQFLLQNYASIF</sequence>
<evidence type="ECO:0000259" key="3">
    <source>
        <dbReference type="PROSITE" id="PS50238"/>
    </source>
</evidence>